<feature type="transmembrane region" description="Helical" evidence="1">
    <location>
        <begin position="64"/>
        <end position="82"/>
    </location>
</feature>
<feature type="domain" description="EamA" evidence="2">
    <location>
        <begin position="2"/>
        <end position="136"/>
    </location>
</feature>
<dbReference type="Proteomes" id="UP000030889">
    <property type="component" value="Unassembled WGS sequence"/>
</dbReference>
<proteinExistence type="predicted"/>
<dbReference type="PANTHER" id="PTHR22911">
    <property type="entry name" value="ACYL-MALONYL CONDENSING ENZYME-RELATED"/>
    <property type="match status" value="1"/>
</dbReference>
<name>A0ABR4YKQ9_9BACT</name>
<keyword evidence="1" id="KW-1133">Transmembrane helix</keyword>
<feature type="transmembrane region" description="Helical" evidence="1">
    <location>
        <begin position="119"/>
        <end position="138"/>
    </location>
</feature>
<accession>A0ABR4YKQ9</accession>
<sequence length="139" mass="14800">MWQYYAILSAVFAALTAIFAKVGVKDMDSDLATAIRTVVILCITWGIVLFGGKVGGMGAIGGRNWIFLILSGVATGLSWLFYFKALQLGDASKVAPIDKLSVVFTIVLSYLVLREPVSWRVLLGGCLIAAGSIVILSGK</sequence>
<dbReference type="SUPFAM" id="SSF103481">
    <property type="entry name" value="Multidrug resistance efflux transporter EmrE"/>
    <property type="match status" value="1"/>
</dbReference>
<evidence type="ECO:0000313" key="3">
    <source>
        <dbReference type="EMBL" id="KHE42834.1"/>
    </source>
</evidence>
<keyword evidence="4" id="KW-1185">Reference proteome</keyword>
<dbReference type="RefSeq" id="WP_022064098.1">
    <property type="nucleotide sequence ID" value="NZ_JRGF01000002.1"/>
</dbReference>
<reference evidence="3 4" key="1">
    <citation type="submission" date="2014-09" db="EMBL/GenBank/DDBJ databases">
        <title>Alistipes sp. 627, sp. nov., a novel member of the family Rikenellaceae isolated from human faeces.</title>
        <authorList>
            <person name="Shkoporov A.N."/>
            <person name="Chaplin A.V."/>
            <person name="Motuzova O.V."/>
            <person name="Kafarskaia L.I."/>
            <person name="Khokhlova E.V."/>
            <person name="Efimov B.A."/>
        </authorList>
    </citation>
    <scope>NUCLEOTIDE SEQUENCE [LARGE SCALE GENOMIC DNA]</scope>
    <source>
        <strain evidence="3 4">627</strain>
    </source>
</reference>
<organism evidence="3 4">
    <name type="scientific">Alistipes inops</name>
    <dbReference type="NCBI Taxonomy" id="1501391"/>
    <lineage>
        <taxon>Bacteria</taxon>
        <taxon>Pseudomonadati</taxon>
        <taxon>Bacteroidota</taxon>
        <taxon>Bacteroidia</taxon>
        <taxon>Bacteroidales</taxon>
        <taxon>Rikenellaceae</taxon>
        <taxon>Alistipes</taxon>
    </lineage>
</organism>
<feature type="transmembrane region" description="Helical" evidence="1">
    <location>
        <begin position="31"/>
        <end position="52"/>
    </location>
</feature>
<dbReference type="InterPro" id="IPR037185">
    <property type="entry name" value="EmrE-like"/>
</dbReference>
<comment type="caution">
    <text evidence="3">The sequence shown here is derived from an EMBL/GenBank/DDBJ whole genome shotgun (WGS) entry which is preliminary data.</text>
</comment>
<dbReference type="Pfam" id="PF00892">
    <property type="entry name" value="EamA"/>
    <property type="match status" value="1"/>
</dbReference>
<evidence type="ECO:0000313" key="4">
    <source>
        <dbReference type="Proteomes" id="UP000030889"/>
    </source>
</evidence>
<protein>
    <submittedName>
        <fullName evidence="3">Membrane protein</fullName>
    </submittedName>
</protein>
<dbReference type="PANTHER" id="PTHR22911:SF137">
    <property type="entry name" value="SOLUTE CARRIER FAMILY 35 MEMBER G2-RELATED"/>
    <property type="match status" value="1"/>
</dbReference>
<dbReference type="Gene3D" id="1.10.3730.20">
    <property type="match status" value="1"/>
</dbReference>
<feature type="transmembrane region" description="Helical" evidence="1">
    <location>
        <begin position="6"/>
        <end position="24"/>
    </location>
</feature>
<evidence type="ECO:0000259" key="2">
    <source>
        <dbReference type="Pfam" id="PF00892"/>
    </source>
</evidence>
<keyword evidence="1" id="KW-0812">Transmembrane</keyword>
<dbReference type="InterPro" id="IPR000620">
    <property type="entry name" value="EamA_dom"/>
</dbReference>
<evidence type="ECO:0000256" key="1">
    <source>
        <dbReference type="SAM" id="Phobius"/>
    </source>
</evidence>
<dbReference type="EMBL" id="JRGF01000002">
    <property type="protein sequence ID" value="KHE42834.1"/>
    <property type="molecule type" value="Genomic_DNA"/>
</dbReference>
<keyword evidence="1" id="KW-0472">Membrane</keyword>
<gene>
    <name evidence="3" type="ORF">LG35_02205</name>
</gene>